<keyword evidence="1" id="KW-0732">Signal</keyword>
<feature type="signal peptide" evidence="1">
    <location>
        <begin position="1"/>
        <end position="18"/>
    </location>
</feature>
<accession>A0ABR1VBX7</accession>
<protein>
    <submittedName>
        <fullName evidence="2">Uncharacterized protein</fullName>
    </submittedName>
</protein>
<gene>
    <name evidence="2" type="ORF">PG994_005332</name>
</gene>
<organism evidence="2 3">
    <name type="scientific">Apiospora phragmitis</name>
    <dbReference type="NCBI Taxonomy" id="2905665"/>
    <lineage>
        <taxon>Eukaryota</taxon>
        <taxon>Fungi</taxon>
        <taxon>Dikarya</taxon>
        <taxon>Ascomycota</taxon>
        <taxon>Pezizomycotina</taxon>
        <taxon>Sordariomycetes</taxon>
        <taxon>Xylariomycetidae</taxon>
        <taxon>Amphisphaeriales</taxon>
        <taxon>Apiosporaceae</taxon>
        <taxon>Apiospora</taxon>
    </lineage>
</organism>
<dbReference type="EMBL" id="JAQQWL010000006">
    <property type="protein sequence ID" value="KAK8068716.1"/>
    <property type="molecule type" value="Genomic_DNA"/>
</dbReference>
<evidence type="ECO:0000313" key="3">
    <source>
        <dbReference type="Proteomes" id="UP001480595"/>
    </source>
</evidence>
<dbReference type="GeneID" id="92089804"/>
<evidence type="ECO:0000256" key="1">
    <source>
        <dbReference type="SAM" id="SignalP"/>
    </source>
</evidence>
<evidence type="ECO:0000313" key="2">
    <source>
        <dbReference type="EMBL" id="KAK8068716.1"/>
    </source>
</evidence>
<keyword evidence="3" id="KW-1185">Reference proteome</keyword>
<proteinExistence type="predicted"/>
<reference evidence="2 3" key="1">
    <citation type="submission" date="2023-01" db="EMBL/GenBank/DDBJ databases">
        <title>Analysis of 21 Apiospora genomes using comparative genomics revels a genus with tremendous synthesis potential of carbohydrate active enzymes and secondary metabolites.</title>
        <authorList>
            <person name="Sorensen T."/>
        </authorList>
    </citation>
    <scope>NUCLEOTIDE SEQUENCE [LARGE SCALE GENOMIC DNA]</scope>
    <source>
        <strain evidence="2 3">CBS 135458</strain>
    </source>
</reference>
<dbReference type="RefSeq" id="XP_066716010.1">
    <property type="nucleotide sequence ID" value="XM_066856741.1"/>
</dbReference>
<dbReference type="Proteomes" id="UP001480595">
    <property type="component" value="Unassembled WGS sequence"/>
</dbReference>
<name>A0ABR1VBX7_9PEZI</name>
<feature type="chain" id="PRO_5045949140" evidence="1">
    <location>
        <begin position="19"/>
        <end position="219"/>
    </location>
</feature>
<sequence length="219" mass="22955">MQFNLAIATAIMAYVAQAAPADSCTKTFSVCKAQAGTDAGRNAACDTNRAQCIGHCQTTTSSDDDLMSCTGLNLEMSKEPQSAVARRSESCTKTFSVCKAQAGTDAGRNAACDTNRAQCIGHCQTTTSSDDDLMSCTGLNLEMSKEPQSAVARRSESCTKTFSVCKAQAGTDAERNAACDTNRAQCIGHCQTTTSSDDDLMSCTGLNLEMSKEPQSATA</sequence>
<comment type="caution">
    <text evidence="2">The sequence shown here is derived from an EMBL/GenBank/DDBJ whole genome shotgun (WGS) entry which is preliminary data.</text>
</comment>